<name>A0A953I0Q1_SYMTR</name>
<gene>
    <name evidence="1" type="ORF">CWE10_04145</name>
</gene>
<evidence type="ECO:0000313" key="2">
    <source>
        <dbReference type="Proteomes" id="UP000732377"/>
    </source>
</evidence>
<organism evidence="1 2">
    <name type="scientific">Symbiobacterium thermophilum</name>
    <dbReference type="NCBI Taxonomy" id="2734"/>
    <lineage>
        <taxon>Bacteria</taxon>
        <taxon>Bacillati</taxon>
        <taxon>Bacillota</taxon>
        <taxon>Clostridia</taxon>
        <taxon>Eubacteriales</taxon>
        <taxon>Symbiobacteriaceae</taxon>
        <taxon>Symbiobacterium</taxon>
    </lineage>
</organism>
<dbReference type="EMBL" id="PIUK01000023">
    <property type="protein sequence ID" value="MBY6275400.1"/>
    <property type="molecule type" value="Genomic_DNA"/>
</dbReference>
<protein>
    <submittedName>
        <fullName evidence="1">Uncharacterized protein</fullName>
    </submittedName>
</protein>
<evidence type="ECO:0000313" key="1">
    <source>
        <dbReference type="EMBL" id="MBY6275400.1"/>
    </source>
</evidence>
<comment type="caution">
    <text evidence="1">The sequence shown here is derived from an EMBL/GenBank/DDBJ whole genome shotgun (WGS) entry which is preliminary data.</text>
</comment>
<dbReference type="Proteomes" id="UP000732377">
    <property type="component" value="Unassembled WGS sequence"/>
</dbReference>
<accession>A0A953I0Q1</accession>
<sequence length="72" mass="8279">MPYSYHCLIEWPDGHTRSLSVTEARNAYIAARRARSFFRAFNCVIRVHDPTGTRLLAQWKVDAAGVFTRLPL</sequence>
<proteinExistence type="predicted"/>
<dbReference type="AlphaFoldDB" id="A0A953I0Q1"/>
<reference evidence="1" key="1">
    <citation type="submission" date="2017-11" db="EMBL/GenBank/DDBJ databases">
        <title>Three new genomes from thermophilic consortium.</title>
        <authorList>
            <person name="Quaggio R."/>
            <person name="Amgarten D."/>
            <person name="Setubal J.C."/>
        </authorList>
    </citation>
    <scope>NUCLEOTIDE SEQUENCE</scope>
    <source>
        <strain evidence="1">ZCTH01-B2</strain>
    </source>
</reference>